<reference evidence="1" key="1">
    <citation type="journal article" date="2020" name="Nature">
        <title>Giant virus diversity and host interactions through global metagenomics.</title>
        <authorList>
            <person name="Schulz F."/>
            <person name="Roux S."/>
            <person name="Paez-Espino D."/>
            <person name="Jungbluth S."/>
            <person name="Walsh D.A."/>
            <person name="Denef V.J."/>
            <person name="McMahon K.D."/>
            <person name="Konstantinidis K.T."/>
            <person name="Eloe-Fadrosh E.A."/>
            <person name="Kyrpides N.C."/>
            <person name="Woyke T."/>
        </authorList>
    </citation>
    <scope>NUCLEOTIDE SEQUENCE</scope>
    <source>
        <strain evidence="1">GVMAG-M-3300020192-26</strain>
    </source>
</reference>
<dbReference type="AlphaFoldDB" id="A0A6C0C6E8"/>
<proteinExistence type="predicted"/>
<sequence length="531" mass="62696">MLSLFRKEYLPHEIFINITKYLDINAIKSLLRTCNEPIYHACQDKNIWIRLLDATYNLQYQKYDAKDIFIGLYKVSKYNSFPPTYPEFKKIIKNRDIKLIKLIMESKIDNKLYPLLINETINMDDTEIALILLNSDMLNHRSMRYRYKVLDNAVRMGNFVVIDTLIRDYNFVYLLYNLMQTCVKYQQYDVMKYLTHSYDISDTIIYNTLFALFHRTRNVFNENHYKMIDLMLKSSATSKILFNETYNIAITGVHYNNIRIVNIALSDPDLLKTIDCCKILWRAMKTNNVYTVMLLLDKVDIKMERTKLECLLCELYVFGIKHLVCGTFDDEKLIEIREYVPQLKYVDILKFVRNDPSFDPSRCIIQIMHAFPTSTNAINQHILNLFGLMTTNHLDILIDLVKEKRYNNIKKSAIKHTIEKIGLREMMIKIRDPCMRDNEGCTKLISTLINDCPGIIGNELCDYVIDYMDDELLCYMLSHDIDLSINYNYIIKKLFTNTILFERSNQIGKLKISFAMIRQLYANDKVKSSLI</sequence>
<accession>A0A6C0C6E8</accession>
<evidence type="ECO:0000313" key="1">
    <source>
        <dbReference type="EMBL" id="QHS99916.1"/>
    </source>
</evidence>
<name>A0A6C0C6E8_9ZZZZ</name>
<protein>
    <recommendedName>
        <fullName evidence="2">F-box domain-containing protein</fullName>
    </recommendedName>
</protein>
<dbReference type="EMBL" id="MN739352">
    <property type="protein sequence ID" value="QHS99916.1"/>
    <property type="molecule type" value="Genomic_DNA"/>
</dbReference>
<organism evidence="1">
    <name type="scientific">viral metagenome</name>
    <dbReference type="NCBI Taxonomy" id="1070528"/>
    <lineage>
        <taxon>unclassified sequences</taxon>
        <taxon>metagenomes</taxon>
        <taxon>organismal metagenomes</taxon>
    </lineage>
</organism>
<evidence type="ECO:0008006" key="2">
    <source>
        <dbReference type="Google" id="ProtNLM"/>
    </source>
</evidence>